<proteinExistence type="predicted"/>
<sequence length="58" mass="6867">MNDDEAYNVEDLALLLRQTIIRVETMVMLCSTLKRSTRRNTSVTMWHLFDSYLVGWDN</sequence>
<dbReference type="AlphaFoldDB" id="A0A081AYF4"/>
<protein>
    <submittedName>
        <fullName evidence="1">Uncharacterized protein</fullName>
    </submittedName>
</protein>
<dbReference type="Proteomes" id="UP000028582">
    <property type="component" value="Unassembled WGS sequence"/>
</dbReference>
<dbReference type="EMBL" id="ANJA01000396">
    <property type="protein sequence ID" value="ETO83915.1"/>
    <property type="molecule type" value="Genomic_DNA"/>
</dbReference>
<evidence type="ECO:0000313" key="1">
    <source>
        <dbReference type="EMBL" id="ETO83915.1"/>
    </source>
</evidence>
<accession>A0A081AYF4</accession>
<name>A0A081AYF4_PHYNI</name>
<gene>
    <name evidence="1" type="ORF">F444_02140</name>
</gene>
<organism evidence="1 2">
    <name type="scientific">Phytophthora nicotianae P1976</name>
    <dbReference type="NCBI Taxonomy" id="1317066"/>
    <lineage>
        <taxon>Eukaryota</taxon>
        <taxon>Sar</taxon>
        <taxon>Stramenopiles</taxon>
        <taxon>Oomycota</taxon>
        <taxon>Peronosporomycetes</taxon>
        <taxon>Peronosporales</taxon>
        <taxon>Peronosporaceae</taxon>
        <taxon>Phytophthora</taxon>
    </lineage>
</organism>
<comment type="caution">
    <text evidence="1">The sequence shown here is derived from an EMBL/GenBank/DDBJ whole genome shotgun (WGS) entry which is preliminary data.</text>
</comment>
<evidence type="ECO:0000313" key="2">
    <source>
        <dbReference type="Proteomes" id="UP000028582"/>
    </source>
</evidence>
<reference evidence="1 2" key="1">
    <citation type="submission" date="2013-11" db="EMBL/GenBank/DDBJ databases">
        <title>The Genome Sequence of Phytophthora parasitica P1976.</title>
        <authorList>
            <consortium name="The Broad Institute Genomics Platform"/>
            <person name="Russ C."/>
            <person name="Tyler B."/>
            <person name="Panabieres F."/>
            <person name="Shan W."/>
            <person name="Tripathy S."/>
            <person name="Grunwald N."/>
            <person name="Machado M."/>
            <person name="Johnson C.S."/>
            <person name="Walker B."/>
            <person name="Young S."/>
            <person name="Zeng Q."/>
            <person name="Gargeya S."/>
            <person name="Fitzgerald M."/>
            <person name="Haas B."/>
            <person name="Abouelleil A."/>
            <person name="Allen A.W."/>
            <person name="Alvarado L."/>
            <person name="Arachchi H.M."/>
            <person name="Berlin A.M."/>
            <person name="Chapman S.B."/>
            <person name="Gainer-Dewar J."/>
            <person name="Goldberg J."/>
            <person name="Griggs A."/>
            <person name="Gujja S."/>
            <person name="Hansen M."/>
            <person name="Howarth C."/>
            <person name="Imamovic A."/>
            <person name="Ireland A."/>
            <person name="Larimer J."/>
            <person name="McCowan C."/>
            <person name="Murphy C."/>
            <person name="Pearson M."/>
            <person name="Poon T.W."/>
            <person name="Priest M."/>
            <person name="Roberts A."/>
            <person name="Saif S."/>
            <person name="Shea T."/>
            <person name="Sisk P."/>
            <person name="Sykes S."/>
            <person name="Wortman J."/>
            <person name="Nusbaum C."/>
            <person name="Birren B."/>
        </authorList>
    </citation>
    <scope>NUCLEOTIDE SEQUENCE [LARGE SCALE GENOMIC DNA]</scope>
    <source>
        <strain evidence="1 2">P1976</strain>
    </source>
</reference>